<evidence type="ECO:0000313" key="2">
    <source>
        <dbReference type="EMBL" id="CAK0733878.1"/>
    </source>
</evidence>
<proteinExistence type="predicted"/>
<dbReference type="EMBL" id="CAUYUE010000001">
    <property type="protein sequence ID" value="CAK0733878.1"/>
    <property type="molecule type" value="Genomic_DNA"/>
</dbReference>
<keyword evidence="3" id="KW-1185">Reference proteome</keyword>
<gene>
    <name evidence="2" type="ORF">CVIRNUC_000348</name>
</gene>
<evidence type="ECO:0000256" key="1">
    <source>
        <dbReference type="SAM" id="MobiDB-lite"/>
    </source>
</evidence>
<name>A0AAV1HTZ6_9CHLO</name>
<evidence type="ECO:0000313" key="3">
    <source>
        <dbReference type="Proteomes" id="UP001314263"/>
    </source>
</evidence>
<feature type="region of interest" description="Disordered" evidence="1">
    <location>
        <begin position="1"/>
        <end position="26"/>
    </location>
</feature>
<protein>
    <submittedName>
        <fullName evidence="2">Uncharacterized protein</fullName>
    </submittedName>
</protein>
<dbReference type="AlphaFoldDB" id="A0AAV1HTZ6"/>
<accession>A0AAV1HTZ6</accession>
<organism evidence="2 3">
    <name type="scientific">Coccomyxa viridis</name>
    <dbReference type="NCBI Taxonomy" id="1274662"/>
    <lineage>
        <taxon>Eukaryota</taxon>
        <taxon>Viridiplantae</taxon>
        <taxon>Chlorophyta</taxon>
        <taxon>core chlorophytes</taxon>
        <taxon>Trebouxiophyceae</taxon>
        <taxon>Trebouxiophyceae incertae sedis</taxon>
        <taxon>Coccomyxaceae</taxon>
        <taxon>Coccomyxa</taxon>
    </lineage>
</organism>
<comment type="caution">
    <text evidence="2">The sequence shown here is derived from an EMBL/GenBank/DDBJ whole genome shotgun (WGS) entry which is preliminary data.</text>
</comment>
<sequence>MLSATCEGHDVRNGPSGISGNGKCSTQESEGHGHAAIMDSAVHGCQWVMNSIAFQVPCRFQLALGLRLNDMFSVMHTFTALLHGTTAAKQCCWHGLLKTSSGQIVSVFCKPQGLCWPALCLM</sequence>
<reference evidence="2 3" key="1">
    <citation type="submission" date="2023-10" db="EMBL/GenBank/DDBJ databases">
        <authorList>
            <person name="Maclean D."/>
            <person name="Macfadyen A."/>
        </authorList>
    </citation>
    <scope>NUCLEOTIDE SEQUENCE [LARGE SCALE GENOMIC DNA]</scope>
</reference>
<feature type="compositionally biased region" description="Polar residues" evidence="1">
    <location>
        <begin position="16"/>
        <end position="26"/>
    </location>
</feature>
<dbReference type="Proteomes" id="UP001314263">
    <property type="component" value="Unassembled WGS sequence"/>
</dbReference>